<reference evidence="1 2" key="1">
    <citation type="journal article" date="2018" name="Sci. Rep.">
        <title>Genomic signatures of local adaptation to the degree of environmental predictability in rotifers.</title>
        <authorList>
            <person name="Franch-Gras L."/>
            <person name="Hahn C."/>
            <person name="Garcia-Roger E.M."/>
            <person name="Carmona M.J."/>
            <person name="Serra M."/>
            <person name="Gomez A."/>
        </authorList>
    </citation>
    <scope>NUCLEOTIDE SEQUENCE [LARGE SCALE GENOMIC DNA]</scope>
    <source>
        <strain evidence="1">HYR1</strain>
    </source>
</reference>
<name>A0A3M7R6P6_BRAPC</name>
<organism evidence="1 2">
    <name type="scientific">Brachionus plicatilis</name>
    <name type="common">Marine rotifer</name>
    <name type="synonym">Brachionus muelleri</name>
    <dbReference type="NCBI Taxonomy" id="10195"/>
    <lineage>
        <taxon>Eukaryota</taxon>
        <taxon>Metazoa</taxon>
        <taxon>Spiralia</taxon>
        <taxon>Gnathifera</taxon>
        <taxon>Rotifera</taxon>
        <taxon>Eurotatoria</taxon>
        <taxon>Monogononta</taxon>
        <taxon>Pseudotrocha</taxon>
        <taxon>Ploima</taxon>
        <taxon>Brachionidae</taxon>
        <taxon>Brachionus</taxon>
    </lineage>
</organism>
<evidence type="ECO:0000313" key="1">
    <source>
        <dbReference type="EMBL" id="RNA18925.1"/>
    </source>
</evidence>
<comment type="caution">
    <text evidence="1">The sequence shown here is derived from an EMBL/GenBank/DDBJ whole genome shotgun (WGS) entry which is preliminary data.</text>
</comment>
<proteinExistence type="predicted"/>
<dbReference type="AlphaFoldDB" id="A0A3M7R6P6"/>
<protein>
    <submittedName>
        <fullName evidence="1">Uncharacterized protein</fullName>
    </submittedName>
</protein>
<sequence>MYFFIFKSKTNNLTKIPLKKKQHQHSFEKNFRFNFLLNDIGIEMKKWFIVFGKKGINPSSKLI</sequence>
<gene>
    <name evidence="1" type="ORF">BpHYR1_027072</name>
</gene>
<dbReference type="EMBL" id="REGN01004146">
    <property type="protein sequence ID" value="RNA18925.1"/>
    <property type="molecule type" value="Genomic_DNA"/>
</dbReference>
<evidence type="ECO:0000313" key="2">
    <source>
        <dbReference type="Proteomes" id="UP000276133"/>
    </source>
</evidence>
<dbReference type="Proteomes" id="UP000276133">
    <property type="component" value="Unassembled WGS sequence"/>
</dbReference>
<accession>A0A3M7R6P6</accession>
<keyword evidence="2" id="KW-1185">Reference proteome</keyword>